<reference evidence="3" key="1">
    <citation type="submission" date="2025-08" db="UniProtKB">
        <authorList>
            <consortium name="RefSeq"/>
        </authorList>
    </citation>
    <scope>IDENTIFICATION</scope>
</reference>
<accession>A0ABM3M2H4</accession>
<evidence type="ECO:0000313" key="2">
    <source>
        <dbReference type="Proteomes" id="UP001652582"/>
    </source>
</evidence>
<sequence>MKKASLKRKMQDIYMLGEETSASLQDIENLSHKQSGHSNSSGKESRKISRKRRHSITDKDGTVSKKLCLNVTVNSNEDSEFPTDLQDKPEHDELDNTCQTKQYIPHHLIGLMYQLHLSVLCLLRLSMYKNKYPLLSLAFGDSEIDKFNDIVFRYDKKSIHIKIENVDKYYLNNSINYARLFTKEKRSFAINNYFDSFVKYLISKSDSLSNNIEYLIVYTNSGFDLTPENNLREGKFKNFYPFKFESVNIEELDILKDFLFINNNTQESGLYRFSRDKTTKEELSERLEFSSAMQKVIKERRFSQDFEREIKEAFIDKLVFAINQPNREELNSSIKNEMEKNCSVENDYIELQERVLHDLTAPKKDKKLENHVSRIIYEFNLLMLFLHDMFLYENIFSINYEGKSHDISNNIALDYKDNITYVKAYNSTSNIGYSQLFPSRQHMFSINNYFTLFVEELRESAEYFIIYTNANLDLTKEKKLKEGRSKDFHPLKFDNDKALRECSCSNENGLYRFVQEATRKKVLNLLKLPPSLQKEKEENRLSSENEQKIKDIFLDKLIFATNQPNRNELINIIKDEIHTFDVPYNFEELHEIALRWSESHEFGPLTKGIMEKLLGDIKYKRSSCKKIQNKNINKEIKFAKSVVGREGTPAFNQFLNFLITGNGKKCLEVLKKEEIDLSNMSSILHVAGSNATKAFTNLYDIWFTEQGIKTQYLKALEKEGINLCNMSSILGGAGSNASRAFKDLYDLWFDVEGSKTKYLKTLENERIYLARMSSILSGAGANAAKAFKDLYDLWFDDGEGNKTQYLKTLEKGGINLCNVSGILNVAGVHAAKVFRDLYDLWFDEEGNKTQYLKTLEKEGIDLARVSSILSGAGANAAKVFKDLYNIWFDEEGNKTQYLKTLEKEGIGLARMSSILSGAGVNAAKAFKDLYDIWFDAKGNMKRHLQHFIEDKYRNKSFTLHNLSGILGRAGGNSKDAFAKFHKVCFSDKGKRTNLLDDFYNEGFTPSNLSSTLCGAGIRASIIIKRLHSNCFNEKREKTKFLDDFLKAGFKPRDLCGMLSAAANSLIKFHDFCFMAETEKYLNHFLIEKEGFRPKNLSKILHGSGANICSALKDFHDVCFDEIGNKTRLLDDFYEAGFTPGDLSNVLSLAGNNAACNLRKFHKSCFNKENYLHSFLDGNKLFTPKYLSKILYGVGINICPMFKKLHDLCFDKAGNTTKYIKNLIKNNPPNRILDILYEEIRKSSTL</sequence>
<dbReference type="RefSeq" id="XP_052745699.1">
    <property type="nucleotide sequence ID" value="XM_052889739.1"/>
</dbReference>
<name>A0ABM3M2H4_BICAN</name>
<proteinExistence type="predicted"/>
<protein>
    <submittedName>
        <fullName evidence="3">Uncharacterized protein LOC112045794 isoform X1</fullName>
    </submittedName>
</protein>
<feature type="region of interest" description="Disordered" evidence="1">
    <location>
        <begin position="25"/>
        <end position="56"/>
    </location>
</feature>
<dbReference type="GeneID" id="112045794"/>
<evidence type="ECO:0000256" key="1">
    <source>
        <dbReference type="SAM" id="MobiDB-lite"/>
    </source>
</evidence>
<gene>
    <name evidence="3" type="primary">LOC112045794</name>
</gene>
<feature type="compositionally biased region" description="Polar residues" evidence="1">
    <location>
        <begin position="25"/>
        <end position="39"/>
    </location>
</feature>
<dbReference type="Proteomes" id="UP001652582">
    <property type="component" value="Chromosome 26"/>
</dbReference>
<keyword evidence="2" id="KW-1185">Reference proteome</keyword>
<organism evidence="2 3">
    <name type="scientific">Bicyclus anynana</name>
    <name type="common">Squinting bush brown butterfly</name>
    <dbReference type="NCBI Taxonomy" id="110368"/>
    <lineage>
        <taxon>Eukaryota</taxon>
        <taxon>Metazoa</taxon>
        <taxon>Ecdysozoa</taxon>
        <taxon>Arthropoda</taxon>
        <taxon>Hexapoda</taxon>
        <taxon>Insecta</taxon>
        <taxon>Pterygota</taxon>
        <taxon>Neoptera</taxon>
        <taxon>Endopterygota</taxon>
        <taxon>Lepidoptera</taxon>
        <taxon>Glossata</taxon>
        <taxon>Ditrysia</taxon>
        <taxon>Papilionoidea</taxon>
        <taxon>Nymphalidae</taxon>
        <taxon>Satyrinae</taxon>
        <taxon>Satyrini</taxon>
        <taxon>Mycalesina</taxon>
        <taxon>Bicyclus</taxon>
    </lineage>
</organism>
<evidence type="ECO:0000313" key="3">
    <source>
        <dbReference type="RefSeq" id="XP_052745699.1"/>
    </source>
</evidence>